<organism evidence="1">
    <name type="scientific">Anguilla anguilla</name>
    <name type="common">European freshwater eel</name>
    <name type="synonym">Muraena anguilla</name>
    <dbReference type="NCBI Taxonomy" id="7936"/>
    <lineage>
        <taxon>Eukaryota</taxon>
        <taxon>Metazoa</taxon>
        <taxon>Chordata</taxon>
        <taxon>Craniata</taxon>
        <taxon>Vertebrata</taxon>
        <taxon>Euteleostomi</taxon>
        <taxon>Actinopterygii</taxon>
        <taxon>Neopterygii</taxon>
        <taxon>Teleostei</taxon>
        <taxon>Anguilliformes</taxon>
        <taxon>Anguillidae</taxon>
        <taxon>Anguilla</taxon>
    </lineage>
</organism>
<proteinExistence type="predicted"/>
<dbReference type="AlphaFoldDB" id="A0A0E9PKY7"/>
<reference evidence="1" key="1">
    <citation type="submission" date="2014-11" db="EMBL/GenBank/DDBJ databases">
        <authorList>
            <person name="Amaro Gonzalez C."/>
        </authorList>
    </citation>
    <scope>NUCLEOTIDE SEQUENCE</scope>
</reference>
<dbReference type="EMBL" id="GBXM01103847">
    <property type="protein sequence ID" value="JAH04730.1"/>
    <property type="molecule type" value="Transcribed_RNA"/>
</dbReference>
<name>A0A0E9PKY7_ANGAN</name>
<accession>A0A0E9PKY7</accession>
<reference evidence="1" key="2">
    <citation type="journal article" date="2015" name="Fish Shellfish Immunol.">
        <title>Early steps in the European eel (Anguilla anguilla)-Vibrio vulnificus interaction in the gills: Role of the RtxA13 toxin.</title>
        <authorList>
            <person name="Callol A."/>
            <person name="Pajuelo D."/>
            <person name="Ebbesson L."/>
            <person name="Teles M."/>
            <person name="MacKenzie S."/>
            <person name="Amaro C."/>
        </authorList>
    </citation>
    <scope>NUCLEOTIDE SEQUENCE</scope>
</reference>
<protein>
    <submittedName>
        <fullName evidence="1">Uncharacterized protein</fullName>
    </submittedName>
</protein>
<evidence type="ECO:0000313" key="1">
    <source>
        <dbReference type="EMBL" id="JAH04730.1"/>
    </source>
</evidence>
<sequence>MLYHHARSYYPISLGKAMLKFQNTPPHSKGLVSLRFYCFCISKSITGVKRCDPK</sequence>